<dbReference type="Pfam" id="PF17921">
    <property type="entry name" value="Integrase_H2C2"/>
    <property type="match status" value="1"/>
</dbReference>
<dbReference type="SUPFAM" id="SSF53098">
    <property type="entry name" value="Ribonuclease H-like"/>
    <property type="match status" value="1"/>
</dbReference>
<evidence type="ECO:0008006" key="6">
    <source>
        <dbReference type="Google" id="ProtNLM"/>
    </source>
</evidence>
<proteinExistence type="predicted"/>
<evidence type="ECO:0000313" key="5">
    <source>
        <dbReference type="Proteomes" id="UP001374535"/>
    </source>
</evidence>
<gene>
    <name evidence="4" type="ORF">V8G54_031040</name>
</gene>
<sequence length="333" mass="38606">MKPPFKVSKTRNIKKPSVSKVPCNPNSQTEWKLQTRNSRKRSMQIVRLPEKKPSKKRNWRIRNQNVETISTIDRRQGCSKCIWIPVSCPFIPTLLHEYHSTLVTRHPRVARTFKKLAANFFWDKMQEDIHSFVTRCVTCRQTKIPAQKPAGLLQLIPPPSKCWEDLSLDFIIGLQPYQGYTTILVVVDRFFMGAHFGTLPRSFSASKIARITKLRMSTTYHPQSDDQTKVVNKVLQQYLYCFGKFLPWAEWCFNISINSPTKMTPFEVMYGSIPPSIPQALPSDTSNVTYVCLRLNQQVSVVGPYKGMLQKRFFGPFKVLEQMRQVAYRLELP</sequence>
<feature type="domain" description="Integrase zinc-binding" evidence="2">
    <location>
        <begin position="91"/>
        <end position="144"/>
    </location>
</feature>
<dbReference type="EMBL" id="CP144692">
    <property type="protein sequence ID" value="WVY98889.1"/>
    <property type="molecule type" value="Genomic_DNA"/>
</dbReference>
<evidence type="ECO:0000256" key="1">
    <source>
        <dbReference type="SAM" id="MobiDB-lite"/>
    </source>
</evidence>
<dbReference type="InterPro" id="IPR036397">
    <property type="entry name" value="RNaseH_sf"/>
</dbReference>
<dbReference type="Gene3D" id="3.30.420.10">
    <property type="entry name" value="Ribonuclease H-like superfamily/Ribonuclease H"/>
    <property type="match status" value="1"/>
</dbReference>
<dbReference type="PANTHER" id="PTHR45835:SF105">
    <property type="entry name" value="INTEGRASE CATALYTIC DOMAIN-CONTAINING PROTEIN"/>
    <property type="match status" value="1"/>
</dbReference>
<dbReference type="Pfam" id="PF24626">
    <property type="entry name" value="SH3_Tf2-1"/>
    <property type="match status" value="1"/>
</dbReference>
<evidence type="ECO:0000259" key="3">
    <source>
        <dbReference type="Pfam" id="PF24626"/>
    </source>
</evidence>
<dbReference type="PANTHER" id="PTHR45835">
    <property type="entry name" value="YALI0A06105P"/>
    <property type="match status" value="1"/>
</dbReference>
<name>A0AAQ3MW64_VIGMU</name>
<accession>A0AAQ3MW64</accession>
<protein>
    <recommendedName>
        <fullName evidence="6">Integrase zinc-binding domain-containing protein</fullName>
    </recommendedName>
</protein>
<evidence type="ECO:0000313" key="4">
    <source>
        <dbReference type="EMBL" id="WVY98889.1"/>
    </source>
</evidence>
<evidence type="ECO:0000259" key="2">
    <source>
        <dbReference type="Pfam" id="PF17921"/>
    </source>
</evidence>
<feature type="compositionally biased region" description="Polar residues" evidence="1">
    <location>
        <begin position="24"/>
        <end position="36"/>
    </location>
</feature>
<organism evidence="4 5">
    <name type="scientific">Vigna mungo</name>
    <name type="common">Black gram</name>
    <name type="synonym">Phaseolus mungo</name>
    <dbReference type="NCBI Taxonomy" id="3915"/>
    <lineage>
        <taxon>Eukaryota</taxon>
        <taxon>Viridiplantae</taxon>
        <taxon>Streptophyta</taxon>
        <taxon>Embryophyta</taxon>
        <taxon>Tracheophyta</taxon>
        <taxon>Spermatophyta</taxon>
        <taxon>Magnoliopsida</taxon>
        <taxon>eudicotyledons</taxon>
        <taxon>Gunneridae</taxon>
        <taxon>Pentapetalae</taxon>
        <taxon>rosids</taxon>
        <taxon>fabids</taxon>
        <taxon>Fabales</taxon>
        <taxon>Fabaceae</taxon>
        <taxon>Papilionoideae</taxon>
        <taxon>50 kb inversion clade</taxon>
        <taxon>NPAAA clade</taxon>
        <taxon>indigoferoid/millettioid clade</taxon>
        <taxon>Phaseoleae</taxon>
        <taxon>Vigna</taxon>
    </lineage>
</organism>
<dbReference type="InterPro" id="IPR056924">
    <property type="entry name" value="SH3_Tf2-1"/>
</dbReference>
<feature type="domain" description="Tf2-1-like SH3-like" evidence="3">
    <location>
        <begin position="291"/>
        <end position="333"/>
    </location>
</feature>
<reference evidence="4 5" key="1">
    <citation type="journal article" date="2023" name="Life. Sci Alliance">
        <title>Evolutionary insights into 3D genome organization and epigenetic landscape of Vigna mungo.</title>
        <authorList>
            <person name="Junaid A."/>
            <person name="Singh B."/>
            <person name="Bhatia S."/>
        </authorList>
    </citation>
    <scope>NUCLEOTIDE SEQUENCE [LARGE SCALE GENOMIC DNA]</scope>
    <source>
        <strain evidence="4">Urdbean</strain>
    </source>
</reference>
<dbReference type="Proteomes" id="UP001374535">
    <property type="component" value="Chromosome 9"/>
</dbReference>
<feature type="region of interest" description="Disordered" evidence="1">
    <location>
        <begin position="1"/>
        <end position="38"/>
    </location>
</feature>
<dbReference type="Gene3D" id="1.10.340.70">
    <property type="match status" value="1"/>
</dbReference>
<dbReference type="InterPro" id="IPR041588">
    <property type="entry name" value="Integrase_H2C2"/>
</dbReference>
<dbReference type="InterPro" id="IPR012337">
    <property type="entry name" value="RNaseH-like_sf"/>
</dbReference>
<keyword evidence="5" id="KW-1185">Reference proteome</keyword>
<dbReference type="GO" id="GO:0003676">
    <property type="term" value="F:nucleic acid binding"/>
    <property type="evidence" value="ECO:0007669"/>
    <property type="project" value="InterPro"/>
</dbReference>
<dbReference type="AlphaFoldDB" id="A0AAQ3MW64"/>